<keyword evidence="3" id="KW-1185">Reference proteome</keyword>
<dbReference type="InterPro" id="IPR011600">
    <property type="entry name" value="Pept_C14_caspase"/>
</dbReference>
<dbReference type="PANTHER" id="PTHR48104">
    <property type="entry name" value="METACASPASE-4"/>
    <property type="match status" value="1"/>
</dbReference>
<reference evidence="4" key="2">
    <citation type="submission" date="2025-08" db="UniProtKB">
        <authorList>
            <consortium name="RefSeq"/>
        </authorList>
    </citation>
    <scope>IDENTIFICATION</scope>
    <source>
        <tissue evidence="4">Etiolated seedlings</tissue>
    </source>
</reference>
<accession>A0A1S2X9G2</accession>
<dbReference type="KEGG" id="cam:101488451"/>
<evidence type="ECO:0000313" key="4">
    <source>
        <dbReference type="RefSeq" id="XP_004485587.1"/>
    </source>
</evidence>
<dbReference type="PaxDb" id="3827-XP_004485587.1"/>
<gene>
    <name evidence="4" type="primary">LOC101488451</name>
</gene>
<dbReference type="RefSeq" id="XP_004485587.1">
    <property type="nucleotide sequence ID" value="XM_004485530.3"/>
</dbReference>
<dbReference type="GeneID" id="101488451"/>
<proteinExistence type="inferred from homology"/>
<dbReference type="Pfam" id="PF00656">
    <property type="entry name" value="Peptidase_C14"/>
    <property type="match status" value="1"/>
</dbReference>
<dbReference type="Gene3D" id="3.40.50.12660">
    <property type="match status" value="1"/>
</dbReference>
<dbReference type="GO" id="GO:0005737">
    <property type="term" value="C:cytoplasm"/>
    <property type="evidence" value="ECO:0007669"/>
    <property type="project" value="TreeGrafter"/>
</dbReference>
<organism evidence="3 4">
    <name type="scientific">Cicer arietinum</name>
    <name type="common">Chickpea</name>
    <name type="synonym">Garbanzo</name>
    <dbReference type="NCBI Taxonomy" id="3827"/>
    <lineage>
        <taxon>Eukaryota</taxon>
        <taxon>Viridiplantae</taxon>
        <taxon>Streptophyta</taxon>
        <taxon>Embryophyta</taxon>
        <taxon>Tracheophyta</taxon>
        <taxon>Spermatophyta</taxon>
        <taxon>Magnoliopsida</taxon>
        <taxon>eudicotyledons</taxon>
        <taxon>Gunneridae</taxon>
        <taxon>Pentapetalae</taxon>
        <taxon>rosids</taxon>
        <taxon>fabids</taxon>
        <taxon>Fabales</taxon>
        <taxon>Fabaceae</taxon>
        <taxon>Papilionoideae</taxon>
        <taxon>50 kb inversion clade</taxon>
        <taxon>NPAAA clade</taxon>
        <taxon>Hologalegina</taxon>
        <taxon>IRL clade</taxon>
        <taxon>Cicereae</taxon>
        <taxon>Cicer</taxon>
    </lineage>
</organism>
<dbReference type="eggNOG" id="KOG1546">
    <property type="taxonomic scope" value="Eukaryota"/>
</dbReference>
<dbReference type="AlphaFoldDB" id="A0A1S2X9G2"/>
<sequence>MASRRARCSQCGRAIQVPVEVEAYASSITIICSGCHSQGFNQQPSLRPNYSSVDNNNNITSFTNYPPPPTYGRQQFWQQPLRGPQPSMTPPSPYGNKRAVLFGISYGNRVNRIKGSLNDVHCMKYFLTEKLGFPANSIRMLTDDPGERNQMRIPTKYNMRMAMRWLVEGCQPGDSLVLHFSGHGSREVDRSMDEVDGYDEAICPVDYEHEGKIVDDEINSTIVRPLPQGAKLHAVIDTCFSGTVLDLPFMCRINRKGYYGWEDHRSSRAGYKGTRGGLAVCFSACDDDGNAADTSAFSGSESAGALTYSFIQAMQVQPKLTYGQLLSAMRSTIRGAREGTFGTDYQQHAMDNRQQYAHDPQLSSSEKFDIYSKFIVM</sequence>
<comment type="similarity">
    <text evidence="1">Belongs to the peptidase C14B family.</text>
</comment>
<protein>
    <submittedName>
        <fullName evidence="4">Metacaspase-3-like</fullName>
    </submittedName>
</protein>
<evidence type="ECO:0000256" key="1">
    <source>
        <dbReference type="ARBA" id="ARBA00009005"/>
    </source>
</evidence>
<evidence type="ECO:0000313" key="3">
    <source>
        <dbReference type="Proteomes" id="UP000087171"/>
    </source>
</evidence>
<evidence type="ECO:0000259" key="2">
    <source>
        <dbReference type="Pfam" id="PF00656"/>
    </source>
</evidence>
<dbReference type="GO" id="GO:0006508">
    <property type="term" value="P:proteolysis"/>
    <property type="evidence" value="ECO:0007669"/>
    <property type="project" value="InterPro"/>
</dbReference>
<dbReference type="OrthoDB" id="3223806at2759"/>
<reference evidence="3" key="1">
    <citation type="journal article" date="2013" name="Nat. Biotechnol.">
        <title>Draft genome sequence of chickpea (Cicer arietinum) provides a resource for trait improvement.</title>
        <authorList>
            <person name="Varshney R.K."/>
            <person name="Song C."/>
            <person name="Saxena R.K."/>
            <person name="Azam S."/>
            <person name="Yu S."/>
            <person name="Sharpe A.G."/>
            <person name="Cannon S."/>
            <person name="Baek J."/>
            <person name="Rosen B.D."/>
            <person name="Tar'an B."/>
            <person name="Millan T."/>
            <person name="Zhang X."/>
            <person name="Ramsay L.D."/>
            <person name="Iwata A."/>
            <person name="Wang Y."/>
            <person name="Nelson W."/>
            <person name="Farmer A.D."/>
            <person name="Gaur P.M."/>
            <person name="Soderlund C."/>
            <person name="Penmetsa R.V."/>
            <person name="Xu C."/>
            <person name="Bharti A.K."/>
            <person name="He W."/>
            <person name="Winter P."/>
            <person name="Zhao S."/>
            <person name="Hane J.K."/>
            <person name="Carrasquilla-Garcia N."/>
            <person name="Condie J.A."/>
            <person name="Upadhyaya H.D."/>
            <person name="Luo M.C."/>
            <person name="Thudi M."/>
            <person name="Gowda C.L."/>
            <person name="Singh N.P."/>
            <person name="Lichtenzveig J."/>
            <person name="Gali K.K."/>
            <person name="Rubio J."/>
            <person name="Nadarajan N."/>
            <person name="Dolezel J."/>
            <person name="Bansal K.C."/>
            <person name="Xu X."/>
            <person name="Edwards D."/>
            <person name="Zhang G."/>
            <person name="Kahl G."/>
            <person name="Gil J."/>
            <person name="Singh K.B."/>
            <person name="Datta S.K."/>
            <person name="Jackson S.A."/>
            <person name="Wang J."/>
            <person name="Cook D.R."/>
        </authorList>
    </citation>
    <scope>NUCLEOTIDE SEQUENCE [LARGE SCALE GENOMIC DNA]</scope>
    <source>
        <strain evidence="3">cv. CDC Frontier</strain>
    </source>
</reference>
<dbReference type="PANTHER" id="PTHR48104:SF11">
    <property type="entry name" value="ICE-LIKE PROTEASE (CASPASE) P20 DOMAIN PROTEIN"/>
    <property type="match status" value="1"/>
</dbReference>
<dbReference type="STRING" id="3827.A0A1S2X9G2"/>
<dbReference type="Proteomes" id="UP000087171">
    <property type="component" value="Chromosome Ca1"/>
</dbReference>
<dbReference type="InterPro" id="IPR050452">
    <property type="entry name" value="Metacaspase"/>
</dbReference>
<name>A0A1S2X9G2_CICAR</name>
<dbReference type="GO" id="GO:0004197">
    <property type="term" value="F:cysteine-type endopeptidase activity"/>
    <property type="evidence" value="ECO:0007669"/>
    <property type="project" value="InterPro"/>
</dbReference>
<feature type="domain" description="Peptidase C14 caspase" evidence="2">
    <location>
        <begin position="97"/>
        <end position="364"/>
    </location>
</feature>